<dbReference type="Gene3D" id="3.40.50.720">
    <property type="entry name" value="NAD(P)-binding Rossmann-like Domain"/>
    <property type="match status" value="1"/>
</dbReference>
<dbReference type="GO" id="GO:0016491">
    <property type="term" value="F:oxidoreductase activity"/>
    <property type="evidence" value="ECO:0007669"/>
    <property type="project" value="TreeGrafter"/>
</dbReference>
<dbReference type="PRINTS" id="PR00081">
    <property type="entry name" value="GDHRDH"/>
</dbReference>
<dbReference type="InterPro" id="IPR051468">
    <property type="entry name" value="Fungal_SecMetab_SDRs"/>
</dbReference>
<dbReference type="PRINTS" id="PR00080">
    <property type="entry name" value="SDRFAMILY"/>
</dbReference>
<dbReference type="InterPro" id="IPR002347">
    <property type="entry name" value="SDR_fam"/>
</dbReference>
<dbReference type="PANTHER" id="PTHR43544">
    <property type="entry name" value="SHORT-CHAIN DEHYDROGENASE/REDUCTASE"/>
    <property type="match status" value="1"/>
</dbReference>
<sequence length="242" mass="25149">MTKMAKESVWLITGANRGVGLEMVNQLLQSPSNAATIIAACRTPSTAADLQKLSDHADGRLRVVALDVANKASVYRAAEQVAAILGGRSVDYLINNAGILPGGTDTAFGMDVGVLEETFTTNVSGPTHVAQAFVGLVEKSAKRTIVNISSTLGSMGADPGAVHASYAVSKAALNMLTYKEAKEKPSLIVISMCPGSLQTDMGGEGATYPVSVGVAGILKTVCSLKSEDSGTFFNFKGEHVPW</sequence>
<evidence type="ECO:0000313" key="4">
    <source>
        <dbReference type="Proteomes" id="UP000308197"/>
    </source>
</evidence>
<dbReference type="FunCoup" id="A0A5C3PCQ1">
    <property type="interactions" value="146"/>
</dbReference>
<dbReference type="InParanoid" id="A0A5C3PCQ1"/>
<proteinExistence type="inferred from homology"/>
<dbReference type="Pfam" id="PF00106">
    <property type="entry name" value="adh_short"/>
    <property type="match status" value="1"/>
</dbReference>
<comment type="similarity">
    <text evidence="1 2">Belongs to the short-chain dehydrogenases/reductases (SDR) family.</text>
</comment>
<dbReference type="CDD" id="cd05325">
    <property type="entry name" value="carb_red_sniffer_like_SDR_c"/>
    <property type="match status" value="1"/>
</dbReference>
<organism evidence="3 4">
    <name type="scientific">Polyporus arcularius HHB13444</name>
    <dbReference type="NCBI Taxonomy" id="1314778"/>
    <lineage>
        <taxon>Eukaryota</taxon>
        <taxon>Fungi</taxon>
        <taxon>Dikarya</taxon>
        <taxon>Basidiomycota</taxon>
        <taxon>Agaricomycotina</taxon>
        <taxon>Agaricomycetes</taxon>
        <taxon>Polyporales</taxon>
        <taxon>Polyporaceae</taxon>
        <taxon>Polyporus</taxon>
    </lineage>
</organism>
<dbReference type="Proteomes" id="UP000308197">
    <property type="component" value="Unassembled WGS sequence"/>
</dbReference>
<dbReference type="InterPro" id="IPR036291">
    <property type="entry name" value="NAD(P)-bd_dom_sf"/>
</dbReference>
<gene>
    <name evidence="3" type="ORF">K466DRAFT_550030</name>
</gene>
<keyword evidence="4" id="KW-1185">Reference proteome</keyword>
<name>A0A5C3PCQ1_9APHY</name>
<dbReference type="AlphaFoldDB" id="A0A5C3PCQ1"/>
<reference evidence="3 4" key="1">
    <citation type="journal article" date="2019" name="Nat. Ecol. Evol.">
        <title>Megaphylogeny resolves global patterns of mushroom evolution.</title>
        <authorList>
            <person name="Varga T."/>
            <person name="Krizsan K."/>
            <person name="Foldi C."/>
            <person name="Dima B."/>
            <person name="Sanchez-Garcia M."/>
            <person name="Sanchez-Ramirez S."/>
            <person name="Szollosi G.J."/>
            <person name="Szarkandi J.G."/>
            <person name="Papp V."/>
            <person name="Albert L."/>
            <person name="Andreopoulos W."/>
            <person name="Angelini C."/>
            <person name="Antonin V."/>
            <person name="Barry K.W."/>
            <person name="Bougher N.L."/>
            <person name="Buchanan P."/>
            <person name="Buyck B."/>
            <person name="Bense V."/>
            <person name="Catcheside P."/>
            <person name="Chovatia M."/>
            <person name="Cooper J."/>
            <person name="Damon W."/>
            <person name="Desjardin D."/>
            <person name="Finy P."/>
            <person name="Geml J."/>
            <person name="Haridas S."/>
            <person name="Hughes K."/>
            <person name="Justo A."/>
            <person name="Karasinski D."/>
            <person name="Kautmanova I."/>
            <person name="Kiss B."/>
            <person name="Kocsube S."/>
            <person name="Kotiranta H."/>
            <person name="LaButti K.M."/>
            <person name="Lechner B.E."/>
            <person name="Liimatainen K."/>
            <person name="Lipzen A."/>
            <person name="Lukacs Z."/>
            <person name="Mihaltcheva S."/>
            <person name="Morgado L.N."/>
            <person name="Niskanen T."/>
            <person name="Noordeloos M.E."/>
            <person name="Ohm R.A."/>
            <person name="Ortiz-Santana B."/>
            <person name="Ovrebo C."/>
            <person name="Racz N."/>
            <person name="Riley R."/>
            <person name="Savchenko A."/>
            <person name="Shiryaev A."/>
            <person name="Soop K."/>
            <person name="Spirin V."/>
            <person name="Szebenyi C."/>
            <person name="Tomsovsky M."/>
            <person name="Tulloss R.E."/>
            <person name="Uehling J."/>
            <person name="Grigoriev I.V."/>
            <person name="Vagvolgyi C."/>
            <person name="Papp T."/>
            <person name="Martin F.M."/>
            <person name="Miettinen O."/>
            <person name="Hibbett D.S."/>
            <person name="Nagy L.G."/>
        </authorList>
    </citation>
    <scope>NUCLEOTIDE SEQUENCE [LARGE SCALE GENOMIC DNA]</scope>
    <source>
        <strain evidence="3 4">HHB13444</strain>
    </source>
</reference>
<dbReference type="PANTHER" id="PTHR43544:SF36">
    <property type="entry name" value="CHAIN OXIDOREDUCTASE (CSGA), PUTATIVE (AFU_ORTHOLOGUE AFUA_4G00910)-RELATED"/>
    <property type="match status" value="1"/>
</dbReference>
<evidence type="ECO:0000256" key="1">
    <source>
        <dbReference type="ARBA" id="ARBA00006484"/>
    </source>
</evidence>
<evidence type="ECO:0000256" key="2">
    <source>
        <dbReference type="RuleBase" id="RU000363"/>
    </source>
</evidence>
<accession>A0A5C3PCQ1</accession>
<protein>
    <submittedName>
        <fullName evidence="3">NAD(P)-binding protein</fullName>
    </submittedName>
</protein>
<dbReference type="SUPFAM" id="SSF51735">
    <property type="entry name" value="NAD(P)-binding Rossmann-fold domains"/>
    <property type="match status" value="1"/>
</dbReference>
<dbReference type="EMBL" id="ML211188">
    <property type="protein sequence ID" value="TFK86689.1"/>
    <property type="molecule type" value="Genomic_DNA"/>
</dbReference>
<dbReference type="GO" id="GO:0005737">
    <property type="term" value="C:cytoplasm"/>
    <property type="evidence" value="ECO:0007669"/>
    <property type="project" value="TreeGrafter"/>
</dbReference>
<evidence type="ECO:0000313" key="3">
    <source>
        <dbReference type="EMBL" id="TFK86689.1"/>
    </source>
</evidence>